<evidence type="ECO:0000313" key="2">
    <source>
        <dbReference type="EMBL" id="UQZ86646.1"/>
    </source>
</evidence>
<accession>A0ABY4RW60</accession>
<evidence type="ECO:0000256" key="1">
    <source>
        <dbReference type="SAM" id="MobiDB-lite"/>
    </source>
</evidence>
<name>A0ABY4RW60_9BACL</name>
<keyword evidence="3" id="KW-1185">Reference proteome</keyword>
<sequence>MADKLSLRKGNGYAAAPPAGKIRNGKLQNGKLRKQGGKAGAAGGTVLLNSQAAVKKGVVEGKNGALKKSGKKTAKKNVLPFKKRKRNKTALGKAPQKRVLKKRRKSRSTVLRKRASLLPARRAGKRKVRRVRKAITPLILPPAIPAIPDPPVQAPPEQPVESDGLVPGELYDPIFSFDIPKPEIKVEPQVWDAVRENLPSDYLIPDPAFINVLSGAMDMQTMPESSPAMQQVEADEAVGPLLDASLISFIAQEVTPPSYEPMSPPETPPMPQAQQVQPKAEGSGE</sequence>
<organism evidence="2 3">
    <name type="scientific">Paenibacillus konkukensis</name>
    <dbReference type="NCBI Taxonomy" id="2020716"/>
    <lineage>
        <taxon>Bacteria</taxon>
        <taxon>Bacillati</taxon>
        <taxon>Bacillota</taxon>
        <taxon>Bacilli</taxon>
        <taxon>Bacillales</taxon>
        <taxon>Paenibacillaceae</taxon>
        <taxon>Paenibacillus</taxon>
    </lineage>
</organism>
<feature type="compositionally biased region" description="Pro residues" evidence="1">
    <location>
        <begin position="258"/>
        <end position="271"/>
    </location>
</feature>
<protein>
    <submittedName>
        <fullName evidence="2">Uncharacterized protein</fullName>
    </submittedName>
</protein>
<feature type="region of interest" description="Disordered" evidence="1">
    <location>
        <begin position="253"/>
        <end position="285"/>
    </location>
</feature>
<proteinExistence type="predicted"/>
<feature type="region of interest" description="Disordered" evidence="1">
    <location>
        <begin position="63"/>
        <end position="109"/>
    </location>
</feature>
<feature type="compositionally biased region" description="Basic residues" evidence="1">
    <location>
        <begin position="68"/>
        <end position="88"/>
    </location>
</feature>
<reference evidence="2" key="2">
    <citation type="journal article" date="2021" name="J Anim Sci Technol">
        <title>Complete genome sequence of Paenibacillus konkukensis sp. nov. SK3146 as a potential probiotic strain.</title>
        <authorList>
            <person name="Jung H.I."/>
            <person name="Park S."/>
            <person name="Niu K.M."/>
            <person name="Lee S.W."/>
            <person name="Kothari D."/>
            <person name="Yi K.J."/>
            <person name="Kim S.K."/>
        </authorList>
    </citation>
    <scope>NUCLEOTIDE SEQUENCE</scope>
    <source>
        <strain evidence="2">SK3146</strain>
    </source>
</reference>
<dbReference type="Proteomes" id="UP001057134">
    <property type="component" value="Chromosome"/>
</dbReference>
<dbReference type="EMBL" id="CP027059">
    <property type="protein sequence ID" value="UQZ86646.1"/>
    <property type="molecule type" value="Genomic_DNA"/>
</dbReference>
<feature type="region of interest" description="Disordered" evidence="1">
    <location>
        <begin position="1"/>
        <end position="42"/>
    </location>
</feature>
<reference evidence="2" key="1">
    <citation type="submission" date="2018-02" db="EMBL/GenBank/DDBJ databases">
        <authorList>
            <person name="Kim S.-K."/>
            <person name="Jung H.-I."/>
            <person name="Lee S.-W."/>
        </authorList>
    </citation>
    <scope>NUCLEOTIDE SEQUENCE</scope>
    <source>
        <strain evidence="2">SK3146</strain>
    </source>
</reference>
<evidence type="ECO:0000313" key="3">
    <source>
        <dbReference type="Proteomes" id="UP001057134"/>
    </source>
</evidence>
<feature type="compositionally biased region" description="Basic residues" evidence="1">
    <location>
        <begin position="95"/>
        <end position="109"/>
    </location>
</feature>
<gene>
    <name evidence="2" type="ORF">SK3146_05939</name>
</gene>